<dbReference type="InterPro" id="IPR029060">
    <property type="entry name" value="PIN-like_dom_sf"/>
</dbReference>
<evidence type="ECO:0000256" key="2">
    <source>
        <dbReference type="ARBA" id="ARBA00022649"/>
    </source>
</evidence>
<sequence>MMSLWILDTDHISELQRRNPRVIQRIDGINPEHLAVTIITVEEQVRGRLDVIRRAEQANNVLLIQSYARLRETINFFKNLCVLDFDQQAFLYYTELKRQKIKIGTQDLKIASIVLSQQAILVTRNRKDFEKIPNLLIEDWTI</sequence>
<dbReference type="EMBL" id="CZCU02000149">
    <property type="protein sequence ID" value="VXD21845.1"/>
    <property type="molecule type" value="Genomic_DNA"/>
</dbReference>
<reference evidence="8" key="1">
    <citation type="submission" date="2019-10" db="EMBL/GenBank/DDBJ databases">
        <authorList>
            <consortium name="Genoscope - CEA"/>
            <person name="William W."/>
        </authorList>
    </citation>
    <scope>NUCLEOTIDE SEQUENCE [LARGE SCALE GENOMIC DNA]</scope>
    <source>
        <strain evidence="8">BBR_PRJEB10992</strain>
    </source>
</reference>
<comment type="caution">
    <text evidence="8">The sequence shown here is derived from an EMBL/GenBank/DDBJ whole genome shotgun (WGS) entry which is preliminary data.</text>
</comment>
<dbReference type="CDD" id="cd09881">
    <property type="entry name" value="PIN_VapC4-5_FitB-like"/>
    <property type="match status" value="1"/>
</dbReference>
<evidence type="ECO:0000313" key="8">
    <source>
        <dbReference type="EMBL" id="VXD21845.1"/>
    </source>
</evidence>
<keyword evidence="4" id="KW-0479">Metal-binding</keyword>
<protein>
    <submittedName>
        <fullName evidence="8">PIN domain-containing protein</fullName>
    </submittedName>
</protein>
<keyword evidence="9" id="KW-1185">Reference proteome</keyword>
<keyword evidence="3" id="KW-0540">Nuclease</keyword>
<gene>
    <name evidence="8" type="ORF">PL8927_720243</name>
</gene>
<keyword evidence="2" id="KW-1277">Toxin-antitoxin system</keyword>
<dbReference type="PANTHER" id="PTHR33653:SF1">
    <property type="entry name" value="RIBONUCLEASE VAPC2"/>
    <property type="match status" value="1"/>
</dbReference>
<accession>A0A7Z9BSR2</accession>
<evidence type="ECO:0000256" key="4">
    <source>
        <dbReference type="ARBA" id="ARBA00022723"/>
    </source>
</evidence>
<name>A0A7Z9BSR2_9CYAN</name>
<dbReference type="Proteomes" id="UP000184550">
    <property type="component" value="Unassembled WGS sequence"/>
</dbReference>
<dbReference type="Gene3D" id="3.40.50.1010">
    <property type="entry name" value="5'-nuclease"/>
    <property type="match status" value="1"/>
</dbReference>
<dbReference type="PANTHER" id="PTHR33653">
    <property type="entry name" value="RIBONUCLEASE VAPC2"/>
    <property type="match status" value="1"/>
</dbReference>
<evidence type="ECO:0000256" key="6">
    <source>
        <dbReference type="ARBA" id="ARBA00022842"/>
    </source>
</evidence>
<evidence type="ECO:0000256" key="3">
    <source>
        <dbReference type="ARBA" id="ARBA00022722"/>
    </source>
</evidence>
<evidence type="ECO:0000313" key="9">
    <source>
        <dbReference type="Proteomes" id="UP000184550"/>
    </source>
</evidence>
<organism evidence="8 9">
    <name type="scientific">Planktothrix serta PCC 8927</name>
    <dbReference type="NCBI Taxonomy" id="671068"/>
    <lineage>
        <taxon>Bacteria</taxon>
        <taxon>Bacillati</taxon>
        <taxon>Cyanobacteriota</taxon>
        <taxon>Cyanophyceae</taxon>
        <taxon>Oscillatoriophycideae</taxon>
        <taxon>Oscillatoriales</taxon>
        <taxon>Microcoleaceae</taxon>
        <taxon>Planktothrix</taxon>
    </lineage>
</organism>
<comment type="similarity">
    <text evidence="7">Belongs to the PINc/VapC protein family.</text>
</comment>
<dbReference type="GO" id="GO:0046872">
    <property type="term" value="F:metal ion binding"/>
    <property type="evidence" value="ECO:0007669"/>
    <property type="project" value="UniProtKB-KW"/>
</dbReference>
<comment type="cofactor">
    <cofactor evidence="1">
        <name>Mg(2+)</name>
        <dbReference type="ChEBI" id="CHEBI:18420"/>
    </cofactor>
</comment>
<dbReference type="InterPro" id="IPR050556">
    <property type="entry name" value="Type_II_TA_system_RNase"/>
</dbReference>
<evidence type="ECO:0000256" key="1">
    <source>
        <dbReference type="ARBA" id="ARBA00001946"/>
    </source>
</evidence>
<proteinExistence type="inferred from homology"/>
<dbReference type="SUPFAM" id="SSF88723">
    <property type="entry name" value="PIN domain-like"/>
    <property type="match status" value="1"/>
</dbReference>
<dbReference type="GO" id="GO:0004518">
    <property type="term" value="F:nuclease activity"/>
    <property type="evidence" value="ECO:0007669"/>
    <property type="project" value="UniProtKB-KW"/>
</dbReference>
<evidence type="ECO:0000256" key="7">
    <source>
        <dbReference type="ARBA" id="ARBA00038093"/>
    </source>
</evidence>
<evidence type="ECO:0000256" key="5">
    <source>
        <dbReference type="ARBA" id="ARBA00022801"/>
    </source>
</evidence>
<keyword evidence="6" id="KW-0460">Magnesium</keyword>
<dbReference type="AlphaFoldDB" id="A0A7Z9BSR2"/>
<keyword evidence="5" id="KW-0378">Hydrolase</keyword>
<dbReference type="GO" id="GO:0016787">
    <property type="term" value="F:hydrolase activity"/>
    <property type="evidence" value="ECO:0007669"/>
    <property type="project" value="UniProtKB-KW"/>
</dbReference>